<dbReference type="PROSITE" id="PS50115">
    <property type="entry name" value="ARFGAP"/>
    <property type="match status" value="1"/>
</dbReference>
<dbReference type="PANTHER" id="PTHR45686">
    <property type="entry name" value="ADP-RIBOSYLATION FACTOR GTPASE ACTIVATING PROTEIN 3, ISOFORM H-RELATED"/>
    <property type="match status" value="1"/>
</dbReference>
<evidence type="ECO:0000256" key="6">
    <source>
        <dbReference type="SAM" id="MobiDB-lite"/>
    </source>
</evidence>
<evidence type="ECO:0000256" key="4">
    <source>
        <dbReference type="ARBA" id="ARBA00022833"/>
    </source>
</evidence>
<feature type="domain" description="Arf-GAP" evidence="7">
    <location>
        <begin position="13"/>
        <end position="94"/>
    </location>
</feature>
<keyword evidence="2" id="KW-0479">Metal-binding</keyword>
<evidence type="ECO:0000256" key="5">
    <source>
        <dbReference type="PROSITE-ProRule" id="PRU00288"/>
    </source>
</evidence>
<keyword evidence="3 5" id="KW-0863">Zinc-finger</keyword>
<keyword evidence="1" id="KW-0343">GTPase activation</keyword>
<organism evidence="8 9">
    <name type="scientific">Cardiosporidium cionae</name>
    <dbReference type="NCBI Taxonomy" id="476202"/>
    <lineage>
        <taxon>Eukaryota</taxon>
        <taxon>Sar</taxon>
        <taxon>Alveolata</taxon>
        <taxon>Apicomplexa</taxon>
        <taxon>Aconoidasida</taxon>
        <taxon>Nephromycida</taxon>
        <taxon>Cardiosporidium</taxon>
    </lineage>
</organism>
<keyword evidence="4" id="KW-0862">Zinc</keyword>
<reference evidence="8 9" key="1">
    <citation type="journal article" date="2020" name="bioRxiv">
        <title>Metabolic contributions of an alphaproteobacterial endosymbiont in the apicomplexan Cardiosporidium cionae.</title>
        <authorList>
            <person name="Hunter E.S."/>
            <person name="Paight C.J."/>
            <person name="Lane C.E."/>
        </authorList>
    </citation>
    <scope>NUCLEOTIDE SEQUENCE [LARGE SCALE GENOMIC DNA]</scope>
    <source>
        <strain evidence="8">ESH_2018</strain>
    </source>
</reference>
<comment type="caution">
    <text evidence="8">The sequence shown here is derived from an EMBL/GenBank/DDBJ whole genome shotgun (WGS) entry which is preliminary data.</text>
</comment>
<gene>
    <name evidence="8" type="ORF">IE077_002182</name>
</gene>
<feature type="compositionally biased region" description="Polar residues" evidence="6">
    <location>
        <begin position="160"/>
        <end position="177"/>
    </location>
</feature>
<name>A0ABQ7J4M2_9APIC</name>
<dbReference type="CDD" id="cd08830">
    <property type="entry name" value="ArfGap_ArfGap1"/>
    <property type="match status" value="1"/>
</dbReference>
<dbReference type="Proteomes" id="UP000823046">
    <property type="component" value="Unassembled WGS sequence"/>
</dbReference>
<dbReference type="Pfam" id="PF01412">
    <property type="entry name" value="ArfGap"/>
    <property type="match status" value="1"/>
</dbReference>
<dbReference type="Gene3D" id="1.10.220.150">
    <property type="entry name" value="Arf GTPase activating protein"/>
    <property type="match status" value="1"/>
</dbReference>
<evidence type="ECO:0000313" key="9">
    <source>
        <dbReference type="Proteomes" id="UP000823046"/>
    </source>
</evidence>
<dbReference type="SUPFAM" id="SSF57863">
    <property type="entry name" value="ArfGap/RecO-like zinc finger"/>
    <property type="match status" value="1"/>
</dbReference>
<dbReference type="InterPro" id="IPR001164">
    <property type="entry name" value="ArfGAP_dom"/>
</dbReference>
<dbReference type="SMART" id="SM00105">
    <property type="entry name" value="ArfGap"/>
    <property type="match status" value="1"/>
</dbReference>
<proteinExistence type="predicted"/>
<protein>
    <submittedName>
        <fullName evidence="8">ARF1-directed GTPase-activating protein</fullName>
    </submittedName>
</protein>
<evidence type="ECO:0000259" key="7">
    <source>
        <dbReference type="PROSITE" id="PS50115"/>
    </source>
</evidence>
<evidence type="ECO:0000256" key="1">
    <source>
        <dbReference type="ARBA" id="ARBA00022468"/>
    </source>
</evidence>
<dbReference type="InterPro" id="IPR037278">
    <property type="entry name" value="ARFGAP/RecO"/>
</dbReference>
<keyword evidence="9" id="KW-1185">Reference proteome</keyword>
<dbReference type="EMBL" id="JADAQX010001099">
    <property type="protein sequence ID" value="KAF8818140.1"/>
    <property type="molecule type" value="Genomic_DNA"/>
</dbReference>
<dbReference type="InterPro" id="IPR038508">
    <property type="entry name" value="ArfGAP_dom_sf"/>
</dbReference>
<dbReference type="PANTHER" id="PTHR45686:SF4">
    <property type="entry name" value="ADP-RIBOSYLATION FACTOR GTPASE ACTIVATING PROTEIN 3, ISOFORM H"/>
    <property type="match status" value="1"/>
</dbReference>
<accession>A0ABQ7J4M2</accession>
<feature type="region of interest" description="Disordered" evidence="6">
    <location>
        <begin position="160"/>
        <end position="184"/>
    </location>
</feature>
<evidence type="ECO:0000256" key="3">
    <source>
        <dbReference type="ARBA" id="ARBA00022771"/>
    </source>
</evidence>
<evidence type="ECO:0000313" key="8">
    <source>
        <dbReference type="EMBL" id="KAF8818140.1"/>
    </source>
</evidence>
<dbReference type="PRINTS" id="PR00405">
    <property type="entry name" value="REVINTRACTNG"/>
</dbReference>
<sequence>MPICFCQMAREPDAFLKQLKEKDSSNGECFECGAFNPQWASVTYGIFLCLNCSGLHRTLGVHLSFVRSVTMDAWYPQQKNLMSLGGNSRLKAFFVEQGVSLMPVSQRYHTKAAKFYRESLRAQLENLPQPSFLMDGEGAEFVETSADRFNGGSSFITSVDNDSSKQWNSGGDGNSSPLGDETTR</sequence>
<evidence type="ECO:0000256" key="2">
    <source>
        <dbReference type="ARBA" id="ARBA00022723"/>
    </source>
</evidence>